<keyword evidence="2" id="KW-1185">Reference proteome</keyword>
<comment type="caution">
    <text evidence="1">The sequence shown here is derived from an EMBL/GenBank/DDBJ whole genome shotgun (WGS) entry which is preliminary data.</text>
</comment>
<reference evidence="1 2" key="1">
    <citation type="journal article" date="2022" name="G3 (Bethesda)">
        <title>Whole-genome sequence and methylome profiling of the almond [Prunus dulcis (Mill.) D.A. Webb] cultivar 'Nonpareil'.</title>
        <authorList>
            <person name="D'Amico-Willman K.M."/>
            <person name="Ouma W.Z."/>
            <person name="Meulia T."/>
            <person name="Sideli G.M."/>
            <person name="Gradziel T.M."/>
            <person name="Fresnedo-Ramirez J."/>
        </authorList>
    </citation>
    <scope>NUCLEOTIDE SEQUENCE [LARGE SCALE GENOMIC DNA]</scope>
    <source>
        <strain evidence="1">Clone GOH B32 T37-40</strain>
    </source>
</reference>
<sequence>MFRSLGVSSQSLGSACLFLDWEVRTALAIQQEWLRQKINGLLVRTGCGALGSLAGEEACESWVSWQGVIIVRGPCGSRSSVVRQGVHQRGLEAVLRFQQIVIR</sequence>
<proteinExistence type="predicted"/>
<evidence type="ECO:0000313" key="1">
    <source>
        <dbReference type="EMBL" id="KAI5335579.1"/>
    </source>
</evidence>
<gene>
    <name evidence="1" type="ORF">L3X38_025712</name>
</gene>
<dbReference type="AlphaFoldDB" id="A0AAD4W286"/>
<dbReference type="PROSITE" id="PS51257">
    <property type="entry name" value="PROKAR_LIPOPROTEIN"/>
    <property type="match status" value="1"/>
</dbReference>
<protein>
    <submittedName>
        <fullName evidence="1">Uncharacterized protein</fullName>
    </submittedName>
</protein>
<evidence type="ECO:0000313" key="2">
    <source>
        <dbReference type="Proteomes" id="UP001054821"/>
    </source>
</evidence>
<name>A0AAD4W286_PRUDU</name>
<organism evidence="1 2">
    <name type="scientific">Prunus dulcis</name>
    <name type="common">Almond</name>
    <name type="synonym">Amygdalus dulcis</name>
    <dbReference type="NCBI Taxonomy" id="3755"/>
    <lineage>
        <taxon>Eukaryota</taxon>
        <taxon>Viridiplantae</taxon>
        <taxon>Streptophyta</taxon>
        <taxon>Embryophyta</taxon>
        <taxon>Tracheophyta</taxon>
        <taxon>Spermatophyta</taxon>
        <taxon>Magnoliopsida</taxon>
        <taxon>eudicotyledons</taxon>
        <taxon>Gunneridae</taxon>
        <taxon>Pentapetalae</taxon>
        <taxon>rosids</taxon>
        <taxon>fabids</taxon>
        <taxon>Rosales</taxon>
        <taxon>Rosaceae</taxon>
        <taxon>Amygdaloideae</taxon>
        <taxon>Amygdaleae</taxon>
        <taxon>Prunus</taxon>
    </lineage>
</organism>
<dbReference type="Proteomes" id="UP001054821">
    <property type="component" value="Chromosome 4"/>
</dbReference>
<dbReference type="EMBL" id="JAJFAZ020000004">
    <property type="protein sequence ID" value="KAI5335579.1"/>
    <property type="molecule type" value="Genomic_DNA"/>
</dbReference>
<accession>A0AAD4W286</accession>